<gene>
    <name evidence="4" type="ORF">DFR66_102266</name>
    <name evidence="5" type="ORF">IQ02_00452</name>
</gene>
<dbReference type="PROSITE" id="PS51352">
    <property type="entry name" value="THIOREDOXIN_2"/>
    <property type="match status" value="1"/>
</dbReference>
<dbReference type="InterPro" id="IPR050553">
    <property type="entry name" value="Thioredoxin_ResA/DsbE_sf"/>
</dbReference>
<dbReference type="GO" id="GO:0016491">
    <property type="term" value="F:oxidoreductase activity"/>
    <property type="evidence" value="ECO:0007669"/>
    <property type="project" value="InterPro"/>
</dbReference>
<proteinExistence type="predicted"/>
<dbReference type="PANTHER" id="PTHR42852:SF13">
    <property type="entry name" value="PROTEIN DIPZ"/>
    <property type="match status" value="1"/>
</dbReference>
<dbReference type="InterPro" id="IPR013766">
    <property type="entry name" value="Thioredoxin_domain"/>
</dbReference>
<accession>A0A562Q1L9</accession>
<dbReference type="OrthoDB" id="9809746at2"/>
<dbReference type="InterPro" id="IPR000866">
    <property type="entry name" value="AhpC/TSA"/>
</dbReference>
<feature type="domain" description="Thioredoxin" evidence="3">
    <location>
        <begin position="48"/>
        <end position="189"/>
    </location>
</feature>
<feature type="chain" id="PRO_5022838522" evidence="2">
    <location>
        <begin position="34"/>
        <end position="189"/>
    </location>
</feature>
<evidence type="ECO:0000313" key="4">
    <source>
        <dbReference type="EMBL" id="RDI57643.1"/>
    </source>
</evidence>
<dbReference type="CDD" id="cd02966">
    <property type="entry name" value="TlpA_like_family"/>
    <property type="match status" value="1"/>
</dbReference>
<evidence type="ECO:0000313" key="6">
    <source>
        <dbReference type="Proteomes" id="UP000254518"/>
    </source>
</evidence>
<keyword evidence="6" id="KW-1185">Reference proteome</keyword>
<dbReference type="PANTHER" id="PTHR42852">
    <property type="entry name" value="THIOL:DISULFIDE INTERCHANGE PROTEIN DSBE"/>
    <property type="match status" value="1"/>
</dbReference>
<feature type="region of interest" description="Disordered" evidence="1">
    <location>
        <begin position="33"/>
        <end position="56"/>
    </location>
</feature>
<comment type="caution">
    <text evidence="5">The sequence shown here is derived from an EMBL/GenBank/DDBJ whole genome shotgun (WGS) entry which is preliminary data.</text>
</comment>
<dbReference type="Proteomes" id="UP000254518">
    <property type="component" value="Unassembled WGS sequence"/>
</dbReference>
<dbReference type="SUPFAM" id="SSF52833">
    <property type="entry name" value="Thioredoxin-like"/>
    <property type="match status" value="1"/>
</dbReference>
<dbReference type="InterPro" id="IPR036249">
    <property type="entry name" value="Thioredoxin-like_sf"/>
</dbReference>
<evidence type="ECO:0000256" key="2">
    <source>
        <dbReference type="SAM" id="SignalP"/>
    </source>
</evidence>
<dbReference type="Proteomes" id="UP000321392">
    <property type="component" value="Unassembled WGS sequence"/>
</dbReference>
<dbReference type="Pfam" id="PF00578">
    <property type="entry name" value="AhpC-TSA"/>
    <property type="match status" value="1"/>
</dbReference>
<evidence type="ECO:0000256" key="1">
    <source>
        <dbReference type="SAM" id="MobiDB-lite"/>
    </source>
</evidence>
<dbReference type="Gene3D" id="3.40.30.10">
    <property type="entry name" value="Glutaredoxin"/>
    <property type="match status" value="1"/>
</dbReference>
<dbReference type="AlphaFoldDB" id="A0A562Q1L9"/>
<dbReference type="RefSeq" id="WP_114753402.1">
    <property type="nucleotide sequence ID" value="NZ_QQBA01000002.1"/>
</dbReference>
<evidence type="ECO:0000259" key="3">
    <source>
        <dbReference type="PROSITE" id="PS51352"/>
    </source>
</evidence>
<organism evidence="5 7">
    <name type="scientific">Flavobacterium glaciei</name>
    <dbReference type="NCBI Taxonomy" id="386300"/>
    <lineage>
        <taxon>Bacteria</taxon>
        <taxon>Pseudomonadati</taxon>
        <taxon>Bacteroidota</taxon>
        <taxon>Flavobacteriia</taxon>
        <taxon>Flavobacteriales</taxon>
        <taxon>Flavobacteriaceae</taxon>
        <taxon>Flavobacterium</taxon>
    </lineage>
</organism>
<reference evidence="5" key="3">
    <citation type="submission" date="2019-07" db="EMBL/GenBank/DDBJ databases">
        <authorList>
            <person name="Whitman W."/>
            <person name="Huntemann M."/>
            <person name="Clum A."/>
            <person name="Pillay M."/>
            <person name="Palaniappan K."/>
            <person name="Varghese N."/>
            <person name="Mikhailova N."/>
            <person name="Stamatis D."/>
            <person name="Reddy T."/>
            <person name="Daum C."/>
            <person name="Shapiro N."/>
            <person name="Ivanova N."/>
            <person name="Kyrpides N."/>
            <person name="Woyke T."/>
        </authorList>
    </citation>
    <scope>NUCLEOTIDE SEQUENCE</scope>
    <source>
        <strain evidence="5">CGMCC 1.5380</strain>
    </source>
</reference>
<dbReference type="PROSITE" id="PS51257">
    <property type="entry name" value="PROKAR_LIPOPROTEIN"/>
    <property type="match status" value="1"/>
</dbReference>
<protein>
    <submittedName>
        <fullName evidence="5">Peroxiredoxin</fullName>
    </submittedName>
</protein>
<dbReference type="EMBL" id="QQBA01000002">
    <property type="protein sequence ID" value="RDI57643.1"/>
    <property type="molecule type" value="Genomic_DNA"/>
</dbReference>
<feature type="compositionally biased region" description="Low complexity" evidence="1">
    <location>
        <begin position="33"/>
        <end position="52"/>
    </location>
</feature>
<sequence>MKTSTVSSGKYLTKFSALITLFLLTCISLTSCSGDDSNTTETSTTPPISSGTKAPEFNLNSSDGKQVKLSDYNGKVVVLFFFGNTCPSCKAAAPSIESKLTTPYASNPNYQIIGLDQWDGNLAAVQSFRTSTGVSFPLLLTASPVAASYKTTYDRLIVINKTGDIAFTGTKGAASDADAAKAVVDQLLK</sequence>
<feature type="signal peptide" evidence="2">
    <location>
        <begin position="1"/>
        <end position="33"/>
    </location>
</feature>
<dbReference type="EMBL" id="VLKX01000002">
    <property type="protein sequence ID" value="TWI50557.1"/>
    <property type="molecule type" value="Genomic_DNA"/>
</dbReference>
<reference evidence="4 6" key="2">
    <citation type="submission" date="2018-07" db="EMBL/GenBank/DDBJ databases">
        <title>Genomic Encyclopedia of Type Strains, Phase IV (KMG-IV): sequencing the most valuable type-strain genomes for metagenomic binning, comparative biology and taxonomic classification.</title>
        <authorList>
            <person name="Goeker M."/>
        </authorList>
    </citation>
    <scope>NUCLEOTIDE SEQUENCE [LARGE SCALE GENOMIC DNA]</scope>
    <source>
        <strain evidence="4 6">DSM 19728</strain>
    </source>
</reference>
<reference evidence="5 7" key="1">
    <citation type="journal article" date="2015" name="Stand. Genomic Sci.">
        <title>Genomic Encyclopedia of Bacterial and Archaeal Type Strains, Phase III: the genomes of soil and plant-associated and newly described type strains.</title>
        <authorList>
            <person name="Whitman W.B."/>
            <person name="Woyke T."/>
            <person name="Klenk H.P."/>
            <person name="Zhou Y."/>
            <person name="Lilburn T.G."/>
            <person name="Beck B.J."/>
            <person name="De Vos P."/>
            <person name="Vandamme P."/>
            <person name="Eisen J.A."/>
            <person name="Garrity G."/>
            <person name="Hugenholtz P."/>
            <person name="Kyrpides N.C."/>
        </authorList>
    </citation>
    <scope>NUCLEOTIDE SEQUENCE [LARGE SCALE GENOMIC DNA]</scope>
    <source>
        <strain evidence="5 7">CGMCC 1.5380</strain>
    </source>
</reference>
<evidence type="ECO:0000313" key="7">
    <source>
        <dbReference type="Proteomes" id="UP000321392"/>
    </source>
</evidence>
<dbReference type="GO" id="GO:0016209">
    <property type="term" value="F:antioxidant activity"/>
    <property type="evidence" value="ECO:0007669"/>
    <property type="project" value="InterPro"/>
</dbReference>
<name>A0A562Q1L9_9FLAO</name>
<keyword evidence="2" id="KW-0732">Signal</keyword>
<evidence type="ECO:0000313" key="5">
    <source>
        <dbReference type="EMBL" id="TWI50557.1"/>
    </source>
</evidence>